<feature type="compositionally biased region" description="Basic and acidic residues" evidence="1">
    <location>
        <begin position="1"/>
        <end position="11"/>
    </location>
</feature>
<dbReference type="SUPFAM" id="SSF53697">
    <property type="entry name" value="SIS domain"/>
    <property type="match status" value="1"/>
</dbReference>
<dbReference type="GO" id="GO:0097367">
    <property type="term" value="F:carbohydrate derivative binding"/>
    <property type="evidence" value="ECO:0007669"/>
    <property type="project" value="InterPro"/>
</dbReference>
<organism evidence="2 3">
    <name type="scientific">Teratosphaeria destructans</name>
    <dbReference type="NCBI Taxonomy" id="418781"/>
    <lineage>
        <taxon>Eukaryota</taxon>
        <taxon>Fungi</taxon>
        <taxon>Dikarya</taxon>
        <taxon>Ascomycota</taxon>
        <taxon>Pezizomycotina</taxon>
        <taxon>Dothideomycetes</taxon>
        <taxon>Dothideomycetidae</taxon>
        <taxon>Mycosphaerellales</taxon>
        <taxon>Teratosphaeriaceae</taxon>
        <taxon>Teratosphaeria</taxon>
    </lineage>
</organism>
<evidence type="ECO:0000313" key="2">
    <source>
        <dbReference type="EMBL" id="KAH9827779.1"/>
    </source>
</evidence>
<dbReference type="AlphaFoldDB" id="A0A9W7SS42"/>
<dbReference type="PANTHER" id="PTHR38418:SF2">
    <property type="entry name" value="SUGAR ISOMERASE, KPSF_GUTQ (AFU_ORTHOLOGUE AFUA_6G08860)"/>
    <property type="match status" value="1"/>
</dbReference>
<dbReference type="InterPro" id="IPR046348">
    <property type="entry name" value="SIS_dom_sf"/>
</dbReference>
<evidence type="ECO:0000256" key="1">
    <source>
        <dbReference type="SAM" id="MobiDB-lite"/>
    </source>
</evidence>
<proteinExistence type="predicted"/>
<dbReference type="GO" id="GO:1901135">
    <property type="term" value="P:carbohydrate derivative metabolic process"/>
    <property type="evidence" value="ECO:0007669"/>
    <property type="project" value="InterPro"/>
</dbReference>
<comment type="caution">
    <text evidence="2">The sequence shown here is derived from an EMBL/GenBank/DDBJ whole genome shotgun (WGS) entry which is preliminary data.</text>
</comment>
<sequence>MATALVRHDGVEEMQSQDPRPSKRRRLTEEHVAPLAQKPPGTLTPPASDSDSDITDDPTTTAARPHSADPTPLLARALHVLATEAAALAHIRTLYQTHPAAQSGLHDAVAALLHAHRHGGKLLACGVGKSGYIAQKLALHGDLGDVRAPDVLLFVTFSGRTAELVTLLPHVPAATRILALSGHVRKEDCAVLVGRDDSILLPAPIPEKEEALCAGAALREVFGRNHPGGAIGVGYRREGEGMKGEGVGCAVLELPSPSISGSDGG</sequence>
<protein>
    <submittedName>
        <fullName evidence="2">Sugar isomerase</fullName>
    </submittedName>
</protein>
<reference evidence="2 3" key="1">
    <citation type="journal article" date="2018" name="IMA Fungus">
        <title>IMA Genome-F 10: Nine draft genome sequences of Claviceps purpurea s.lat., including C. arundinis, C. humidiphila, and C. cf. spartinae, pseudomolecules for the pitch canker pathogen Fusarium circinatum, draft genome of Davidsoniella eucalypti, Grosmannia galeiformis, Quambalaria eucalypti, and Teratosphaeria destructans.</title>
        <authorList>
            <person name="Wingfield B.D."/>
            <person name="Liu M."/>
            <person name="Nguyen H.D."/>
            <person name="Lane F.A."/>
            <person name="Morgan S.W."/>
            <person name="De Vos L."/>
            <person name="Wilken P.M."/>
            <person name="Duong T.A."/>
            <person name="Aylward J."/>
            <person name="Coetzee M.P."/>
            <person name="Dadej K."/>
            <person name="De Beer Z.W."/>
            <person name="Findlay W."/>
            <person name="Havenga M."/>
            <person name="Kolarik M."/>
            <person name="Menzies J.G."/>
            <person name="Naidoo K."/>
            <person name="Pochopski O."/>
            <person name="Shoukouhi P."/>
            <person name="Santana Q.C."/>
            <person name="Seifert K.A."/>
            <person name="Soal N."/>
            <person name="Steenkamp E.T."/>
            <person name="Tatham C.T."/>
            <person name="van der Nest M.A."/>
            <person name="Wingfield M.J."/>
        </authorList>
    </citation>
    <scope>NUCLEOTIDE SEQUENCE [LARGE SCALE GENOMIC DNA]</scope>
    <source>
        <strain evidence="2">CMW44962</strain>
    </source>
</reference>
<dbReference type="Proteomes" id="UP001138500">
    <property type="component" value="Unassembled WGS sequence"/>
</dbReference>
<dbReference type="EMBL" id="RIBY02001856">
    <property type="protein sequence ID" value="KAH9827779.1"/>
    <property type="molecule type" value="Genomic_DNA"/>
</dbReference>
<dbReference type="PANTHER" id="PTHR38418">
    <property type="entry name" value="SUGAR ISOMERASE, KPSF/GUTQ (AFU_ORTHOLOGUE AFUA_6G08860)"/>
    <property type="match status" value="1"/>
</dbReference>
<accession>A0A9W7SS42</accession>
<name>A0A9W7SS42_9PEZI</name>
<dbReference type="GO" id="GO:0016853">
    <property type="term" value="F:isomerase activity"/>
    <property type="evidence" value="ECO:0007669"/>
    <property type="project" value="UniProtKB-KW"/>
</dbReference>
<reference evidence="2 3" key="2">
    <citation type="journal article" date="2021" name="Curr. Genet.">
        <title>Genetic response to nitrogen starvation in the aggressive Eucalyptus foliar pathogen Teratosphaeria destructans.</title>
        <authorList>
            <person name="Havenga M."/>
            <person name="Wingfield B.D."/>
            <person name="Wingfield M.J."/>
            <person name="Dreyer L.L."/>
            <person name="Roets F."/>
            <person name="Aylward J."/>
        </authorList>
    </citation>
    <scope>NUCLEOTIDE SEQUENCE [LARGE SCALE GENOMIC DNA]</scope>
    <source>
        <strain evidence="2">CMW44962</strain>
    </source>
</reference>
<dbReference type="Gene3D" id="3.40.50.10490">
    <property type="entry name" value="Glucose-6-phosphate isomerase like protein, domain 1"/>
    <property type="match status" value="1"/>
</dbReference>
<evidence type="ECO:0000313" key="3">
    <source>
        <dbReference type="Proteomes" id="UP001138500"/>
    </source>
</evidence>
<keyword evidence="3" id="KW-1185">Reference proteome</keyword>
<dbReference type="OrthoDB" id="1872003at2759"/>
<keyword evidence="2" id="KW-0413">Isomerase</keyword>
<feature type="region of interest" description="Disordered" evidence="1">
    <location>
        <begin position="1"/>
        <end position="70"/>
    </location>
</feature>
<gene>
    <name evidence="2" type="ORF">Tdes44962_MAKER02712</name>
</gene>